<protein>
    <submittedName>
        <fullName evidence="6">H-NS histone family protein</fullName>
    </submittedName>
</protein>
<gene>
    <name evidence="6" type="ORF">pBPS128</name>
</gene>
<dbReference type="RefSeq" id="WP_058034928.1">
    <property type="nucleotide sequence ID" value="NZ_KF418775.1"/>
</dbReference>
<dbReference type="InterPro" id="IPR027444">
    <property type="entry name" value="H-NS_C_dom"/>
</dbReference>
<feature type="domain" description="DNA-binding protein H-NS-like C-terminal" evidence="5">
    <location>
        <begin position="58"/>
        <end position="97"/>
    </location>
</feature>
<geneLocation type="plasmid" evidence="6">
    <name>pBPSE01</name>
</geneLocation>
<proteinExistence type="inferred from homology"/>
<comment type="subcellular location">
    <subcellularLocation>
        <location evidence="1">Cytoplasm</location>
        <location evidence="1">Nucleoid</location>
    </subcellularLocation>
</comment>
<evidence type="ECO:0000256" key="2">
    <source>
        <dbReference type="ARBA" id="ARBA00010610"/>
    </source>
</evidence>
<dbReference type="Gene3D" id="4.10.430.30">
    <property type="match status" value="1"/>
</dbReference>
<keyword evidence="6" id="KW-0614">Plasmid</keyword>
<dbReference type="Pfam" id="PF00816">
    <property type="entry name" value="Histone_HNS"/>
    <property type="match status" value="1"/>
</dbReference>
<dbReference type="SMART" id="SM00528">
    <property type="entry name" value="HNS"/>
    <property type="match status" value="1"/>
</dbReference>
<dbReference type="SUPFAM" id="SSF81273">
    <property type="entry name" value="H-NS histone-like proteins"/>
    <property type="match status" value="1"/>
</dbReference>
<accession>A0A0C5B4N3</accession>
<dbReference type="AlphaFoldDB" id="A0A0C5B4N3"/>
<evidence type="ECO:0000256" key="1">
    <source>
        <dbReference type="ARBA" id="ARBA00004453"/>
    </source>
</evidence>
<comment type="similarity">
    <text evidence="2">Belongs to the histone-like protein H-NS family.</text>
</comment>
<reference evidence="6" key="1">
    <citation type="submission" date="2013-07" db="EMBL/GenBank/DDBJ databases">
        <title>Complete sequence of a native Burkholderia pseudomallei plasmid.</title>
        <authorList>
            <person name="Stone J.K."/>
            <person name="Bollig M.C."/>
            <person name="Gibbons H.S."/>
            <person name="Mayo M."/>
            <person name="Currie B.J."/>
            <person name="Keim P."/>
            <person name="Tuanyok A."/>
        </authorList>
    </citation>
    <scope>NUCLEOTIDE SEQUENCE</scope>
    <source>
        <strain evidence="6">MSHR1950</strain>
        <plasmid evidence="6">pBPSE01</plasmid>
    </source>
</reference>
<name>A0A0C5B4N3_BURPE</name>
<organism evidence="6">
    <name type="scientific">Burkholderia pseudomallei</name>
    <name type="common">Pseudomonas pseudomallei</name>
    <dbReference type="NCBI Taxonomy" id="28450"/>
    <lineage>
        <taxon>Bacteria</taxon>
        <taxon>Pseudomonadati</taxon>
        <taxon>Pseudomonadota</taxon>
        <taxon>Betaproteobacteria</taxon>
        <taxon>Burkholderiales</taxon>
        <taxon>Burkholderiaceae</taxon>
        <taxon>Burkholderia</taxon>
        <taxon>pseudomallei group</taxon>
    </lineage>
</organism>
<dbReference type="GO" id="GO:0009295">
    <property type="term" value="C:nucleoid"/>
    <property type="evidence" value="ECO:0007669"/>
    <property type="project" value="UniProtKB-SubCell"/>
</dbReference>
<dbReference type="GO" id="GO:0003677">
    <property type="term" value="F:DNA binding"/>
    <property type="evidence" value="ECO:0007669"/>
    <property type="project" value="UniProtKB-KW"/>
</dbReference>
<evidence type="ECO:0000256" key="4">
    <source>
        <dbReference type="ARBA" id="ARBA00023125"/>
    </source>
</evidence>
<evidence type="ECO:0000256" key="3">
    <source>
        <dbReference type="ARBA" id="ARBA00022490"/>
    </source>
</evidence>
<sequence>MPTYQELKAKVRALQAEAELARKNEVQGAIKEIQTLIAEFELKPEDLFADTQLRSRRVKRRGPAIAKYRDPVSGAVWSGRGREPRWIAGHDRQKFLIHALT</sequence>
<dbReference type="PANTHER" id="PTHR38097:SF2">
    <property type="entry name" value="DNA-BINDING PROTEIN STPA"/>
    <property type="match status" value="1"/>
</dbReference>
<keyword evidence="4" id="KW-0238">DNA-binding</keyword>
<keyword evidence="3" id="KW-0963">Cytoplasm</keyword>
<evidence type="ECO:0000313" key="6">
    <source>
        <dbReference type="EMBL" id="AJL35011.1"/>
    </source>
</evidence>
<dbReference type="EMBL" id="KF418775">
    <property type="protein sequence ID" value="AJL35011.1"/>
    <property type="molecule type" value="Genomic_DNA"/>
</dbReference>
<evidence type="ECO:0000259" key="5">
    <source>
        <dbReference type="SMART" id="SM00528"/>
    </source>
</evidence>
<dbReference type="PANTHER" id="PTHR38097">
    <property type="match status" value="1"/>
</dbReference>